<dbReference type="GO" id="GO:0005886">
    <property type="term" value="C:plasma membrane"/>
    <property type="evidence" value="ECO:0007669"/>
    <property type="project" value="UniProtKB-SubCell"/>
</dbReference>
<evidence type="ECO:0000256" key="10">
    <source>
        <dbReference type="ARBA" id="ARBA00023136"/>
    </source>
</evidence>
<proteinExistence type="predicted"/>
<evidence type="ECO:0000256" key="7">
    <source>
        <dbReference type="ARBA" id="ARBA00022985"/>
    </source>
</evidence>
<dbReference type="InterPro" id="IPR037185">
    <property type="entry name" value="EmrE-like"/>
</dbReference>
<dbReference type="InterPro" id="IPR000390">
    <property type="entry name" value="Small_drug/metabolite_transptr"/>
</dbReference>
<evidence type="ECO:0000256" key="9">
    <source>
        <dbReference type="ARBA" id="ARBA00023098"/>
    </source>
</evidence>
<evidence type="ECO:0000256" key="1">
    <source>
        <dbReference type="ARBA" id="ARBA00004651"/>
    </source>
</evidence>
<evidence type="ECO:0000256" key="4">
    <source>
        <dbReference type="ARBA" id="ARBA00022519"/>
    </source>
</evidence>
<evidence type="ECO:0000256" key="3">
    <source>
        <dbReference type="ARBA" id="ARBA00022516"/>
    </source>
</evidence>
<dbReference type="Proteomes" id="UP000248887">
    <property type="component" value="Unassembled WGS sequence"/>
</dbReference>
<keyword evidence="10 12" id="KW-0472">Membrane</keyword>
<keyword evidence="9" id="KW-0443">Lipid metabolism</keyword>
<keyword evidence="2" id="KW-1003">Cell membrane</keyword>
<evidence type="ECO:0000256" key="8">
    <source>
        <dbReference type="ARBA" id="ARBA00022989"/>
    </source>
</evidence>
<protein>
    <recommendedName>
        <fullName evidence="13">EamA domain-containing protein</fullName>
    </recommendedName>
</protein>
<gene>
    <name evidence="14" type="ORF">DI549_03050</name>
</gene>
<dbReference type="GO" id="GO:0009245">
    <property type="term" value="P:lipid A biosynthetic process"/>
    <property type="evidence" value="ECO:0007669"/>
    <property type="project" value="UniProtKB-KW"/>
</dbReference>
<evidence type="ECO:0000313" key="15">
    <source>
        <dbReference type="Proteomes" id="UP000248887"/>
    </source>
</evidence>
<dbReference type="EMBL" id="QFQD01000006">
    <property type="protein sequence ID" value="PZQ84875.1"/>
    <property type="molecule type" value="Genomic_DNA"/>
</dbReference>
<evidence type="ECO:0000256" key="6">
    <source>
        <dbReference type="ARBA" id="ARBA00022692"/>
    </source>
</evidence>
<evidence type="ECO:0000313" key="14">
    <source>
        <dbReference type="EMBL" id="PZQ84875.1"/>
    </source>
</evidence>
<evidence type="ECO:0000256" key="5">
    <source>
        <dbReference type="ARBA" id="ARBA00022556"/>
    </source>
</evidence>
<feature type="domain" description="EamA" evidence="13">
    <location>
        <begin position="55"/>
        <end position="120"/>
    </location>
</feature>
<dbReference type="InterPro" id="IPR000620">
    <property type="entry name" value="EamA_dom"/>
</dbReference>
<feature type="transmembrane region" description="Helical" evidence="12">
    <location>
        <begin position="43"/>
        <end position="67"/>
    </location>
</feature>
<keyword evidence="8 12" id="KW-1133">Transmembrane helix</keyword>
<dbReference type="AlphaFoldDB" id="A0A2W5RDJ7"/>
<dbReference type="SUPFAM" id="SSF103481">
    <property type="entry name" value="Multidrug resistance efflux transporter EmrE"/>
    <property type="match status" value="1"/>
</dbReference>
<dbReference type="PANTHER" id="PTHR30561">
    <property type="entry name" value="SMR FAMILY PROTON-DEPENDENT DRUG EFFLUX TRANSPORTER SUGE"/>
    <property type="match status" value="1"/>
</dbReference>
<keyword evidence="5" id="KW-0441">Lipid A biosynthesis</keyword>
<dbReference type="GO" id="GO:0022857">
    <property type="term" value="F:transmembrane transporter activity"/>
    <property type="evidence" value="ECO:0007669"/>
    <property type="project" value="InterPro"/>
</dbReference>
<dbReference type="Gene3D" id="1.10.3730.20">
    <property type="match status" value="1"/>
</dbReference>
<dbReference type="PANTHER" id="PTHR30561:SF9">
    <property type="entry name" value="4-AMINO-4-DEOXY-L-ARABINOSE-PHOSPHOUNDECAPRENOL FLIPPASE SUBUNIT ARNF-RELATED"/>
    <property type="match status" value="1"/>
</dbReference>
<keyword evidence="4" id="KW-0997">Cell inner membrane</keyword>
<keyword evidence="3" id="KW-0444">Lipid biosynthesis</keyword>
<evidence type="ECO:0000256" key="11">
    <source>
        <dbReference type="SAM" id="MobiDB-lite"/>
    </source>
</evidence>
<feature type="transmembrane region" description="Helical" evidence="12">
    <location>
        <begin position="104"/>
        <end position="121"/>
    </location>
</feature>
<feature type="transmembrane region" description="Helical" evidence="12">
    <location>
        <begin position="7"/>
        <end position="27"/>
    </location>
</feature>
<organism evidence="14 15">
    <name type="scientific">Ancylobacter novellus</name>
    <name type="common">Thiobacillus novellus</name>
    <dbReference type="NCBI Taxonomy" id="921"/>
    <lineage>
        <taxon>Bacteria</taxon>
        <taxon>Pseudomonadati</taxon>
        <taxon>Pseudomonadota</taxon>
        <taxon>Alphaproteobacteria</taxon>
        <taxon>Hyphomicrobiales</taxon>
        <taxon>Xanthobacteraceae</taxon>
        <taxon>Ancylobacter</taxon>
    </lineage>
</organism>
<feature type="region of interest" description="Disordered" evidence="11">
    <location>
        <begin position="130"/>
        <end position="151"/>
    </location>
</feature>
<name>A0A2W5RDJ7_ANCNO</name>
<feature type="transmembrane region" description="Helical" evidence="12">
    <location>
        <begin position="79"/>
        <end position="98"/>
    </location>
</feature>
<comment type="caution">
    <text evidence="14">The sequence shown here is derived from an EMBL/GenBank/DDBJ whole genome shotgun (WGS) entry which is preliminary data.</text>
</comment>
<keyword evidence="6 12" id="KW-0812">Transmembrane</keyword>
<sequence>MRLPSKLRFPVLVGLYLVVDTGTQIAFEATSRAIGDLPLGPQFLLAVATTPASWVAALLYFATYATWILILKFSSLGKAFPLTTLSYVTVPLASWLIFNEGVGLIPAIGIGLILAGVWLIGPEAEEREAAAREADRPGVRAGKVAKPAAGA</sequence>
<accession>A0A2W5RDJ7</accession>
<comment type="subcellular location">
    <subcellularLocation>
        <location evidence="1">Cell membrane</location>
        <topology evidence="1">Multi-pass membrane protein</topology>
    </subcellularLocation>
</comment>
<evidence type="ECO:0000256" key="12">
    <source>
        <dbReference type="SAM" id="Phobius"/>
    </source>
</evidence>
<evidence type="ECO:0000256" key="2">
    <source>
        <dbReference type="ARBA" id="ARBA00022475"/>
    </source>
</evidence>
<dbReference type="GO" id="GO:0009103">
    <property type="term" value="P:lipopolysaccharide biosynthetic process"/>
    <property type="evidence" value="ECO:0007669"/>
    <property type="project" value="UniProtKB-KW"/>
</dbReference>
<evidence type="ECO:0000259" key="13">
    <source>
        <dbReference type="Pfam" id="PF00892"/>
    </source>
</evidence>
<dbReference type="Pfam" id="PF00892">
    <property type="entry name" value="EamA"/>
    <property type="match status" value="1"/>
</dbReference>
<keyword evidence="7" id="KW-0448">Lipopolysaccharide biosynthesis</keyword>
<reference evidence="14 15" key="1">
    <citation type="submission" date="2017-08" db="EMBL/GenBank/DDBJ databases">
        <title>Infants hospitalized years apart are colonized by the same room-sourced microbial strains.</title>
        <authorList>
            <person name="Brooks B."/>
            <person name="Olm M.R."/>
            <person name="Firek B.A."/>
            <person name="Baker R."/>
            <person name="Thomas B.C."/>
            <person name="Morowitz M.J."/>
            <person name="Banfield J.F."/>
        </authorList>
    </citation>
    <scope>NUCLEOTIDE SEQUENCE [LARGE SCALE GENOMIC DNA]</scope>
    <source>
        <strain evidence="14">S2_005_001_R2_27</strain>
    </source>
</reference>